<keyword evidence="1" id="KW-0472">Membrane</keyword>
<evidence type="ECO:0000256" key="1">
    <source>
        <dbReference type="SAM" id="Phobius"/>
    </source>
</evidence>
<evidence type="ECO:0000313" key="2">
    <source>
        <dbReference type="EMBL" id="RTR29369.1"/>
    </source>
</evidence>
<accession>A0A3S0L8F0</accession>
<dbReference type="RefSeq" id="WP_126351280.1">
    <property type="nucleotide sequence ID" value="NZ_CP086380.1"/>
</dbReference>
<protein>
    <submittedName>
        <fullName evidence="2">Uncharacterized protein</fullName>
    </submittedName>
</protein>
<keyword evidence="3" id="KW-1185">Reference proteome</keyword>
<dbReference type="AlphaFoldDB" id="A0A3S0L8F0"/>
<proteinExistence type="predicted"/>
<keyword evidence="1" id="KW-0812">Transmembrane</keyword>
<gene>
    <name evidence="2" type="ORF">EJ104_02980</name>
</gene>
<sequence>MTGPLLHLPEVLVGLYAGLAALLLWQTGDRWPVWVLVGLAATSGLLVGLNMADQQASLATAPELACPLNPEEFQPWPFVLSTLVPVLPAYLLLAASSGPQRRVDPPRFTA</sequence>
<keyword evidence="1" id="KW-1133">Transmembrane helix</keyword>
<comment type="caution">
    <text evidence="2">The sequence shown here is derived from an EMBL/GenBank/DDBJ whole genome shotgun (WGS) entry which is preliminary data.</text>
</comment>
<feature type="transmembrane region" description="Helical" evidence="1">
    <location>
        <begin position="76"/>
        <end position="95"/>
    </location>
</feature>
<feature type="transmembrane region" description="Helical" evidence="1">
    <location>
        <begin position="32"/>
        <end position="52"/>
    </location>
</feature>
<organism evidence="2 3">
    <name type="scientific">Deinococcus radiophilus</name>
    <dbReference type="NCBI Taxonomy" id="32062"/>
    <lineage>
        <taxon>Bacteria</taxon>
        <taxon>Thermotogati</taxon>
        <taxon>Deinococcota</taxon>
        <taxon>Deinococci</taxon>
        <taxon>Deinococcales</taxon>
        <taxon>Deinococcaceae</taxon>
        <taxon>Deinococcus</taxon>
    </lineage>
</organism>
<name>A0A3S0L8F0_9DEIO</name>
<reference evidence="2 3" key="1">
    <citation type="submission" date="2018-12" db="EMBL/GenBank/DDBJ databases">
        <title>Deinococcus radiophilus ATCC 27603 genome sequencing and assembly.</title>
        <authorList>
            <person name="Maclea K.S."/>
            <person name="Maynard C.R."/>
        </authorList>
    </citation>
    <scope>NUCLEOTIDE SEQUENCE [LARGE SCALE GENOMIC DNA]</scope>
    <source>
        <strain evidence="2 3">ATCC 27603</strain>
    </source>
</reference>
<feature type="transmembrane region" description="Helical" evidence="1">
    <location>
        <begin position="6"/>
        <end position="25"/>
    </location>
</feature>
<dbReference type="Proteomes" id="UP000277766">
    <property type="component" value="Unassembled WGS sequence"/>
</dbReference>
<dbReference type="EMBL" id="RXPE01000004">
    <property type="protein sequence ID" value="RTR29369.1"/>
    <property type="molecule type" value="Genomic_DNA"/>
</dbReference>
<evidence type="ECO:0000313" key="3">
    <source>
        <dbReference type="Proteomes" id="UP000277766"/>
    </source>
</evidence>